<dbReference type="AlphaFoldDB" id="A0A1Q3A0G0"/>
<evidence type="ECO:0000256" key="1">
    <source>
        <dbReference type="SAM" id="MobiDB-lite"/>
    </source>
</evidence>
<feature type="compositionally biased region" description="Polar residues" evidence="1">
    <location>
        <begin position="409"/>
        <end position="418"/>
    </location>
</feature>
<sequence length="898" mass="103269">MILKFIEVRTPLRKSDSIVMNPSAMECLALSPLKFSIWSTDWSLIRTNLFVNAHPKASVARLLQYIHWQMWLQWRCVNNGKEDAVLGSVSDYTFFYGHRQLDLEMLLQDIEPDGKGFIKLQLEKRQTHSGVAINLDYDMESEFEGLNLHINVNTLSVEKMASQLEYVPMGFTVGRLKKLALKILTDYETDENRRSICKLKDDHSMQDLLGLSVKGRKENIHLNNEKISELYEDMTIAEFLGIDFAPQNNSFFNLMFKVRHDQSYLDAEENITIEFVSDARLTMNQMVVTPNTTVEQVKEFICSAYTHALRLSPNDVKLIYKGQLLHRLDLAGNLAKIMEYVKEPEGAKLHVYISQEYTEPGPGFWSELFHNPDRFDFMNTRSQQQQQDQQRQQRNQQQEHQHNHYSSQRQESTRQAGHSSVLPDLNPTSATAGPTAAAAAAATATAPGIATTSATHTDAESPTLQPTVQQEFITESGVPIERGQESFTQCNVDGEQVWIPSEKLNTVNAQLEVNDQVFPVTPQDFIISHGVVSLSPQLINRVESSLGTRFTANEIPHPWPIDNDTQVSTGNEVQNRLVSWTGVFSGLLLLIKTFYLIANNSVIPFFFVLELSTIFPRKYITLVAILILLRTIWSTREVWDMWISFFDLNSIDESTYCEVKDHIIDKRLTRFFYRDCDSHPVVIEIFMASNLGEERQRLQQNYTFEEFNEQHGAQAWHHFLKGVGQGTIRKEPLDEFMVSCLRIYEDSRAVMPHSYQESWKKLLKLGQKDVERITSPQRLPLHRRLFRTIQWQIERSRPSQLTMTILEQVVPNPMQDNLVSAIAKNIILFFLIFIPPIKRRVDTILEDRKRSREEQRHAQQEEQNPTAPVVETNNNDDQEQLLQDRPGASGAALHNADE</sequence>
<organism evidence="2 3">
    <name type="scientific">Zygosaccharomyces rouxii</name>
    <dbReference type="NCBI Taxonomy" id="4956"/>
    <lineage>
        <taxon>Eukaryota</taxon>
        <taxon>Fungi</taxon>
        <taxon>Dikarya</taxon>
        <taxon>Ascomycota</taxon>
        <taxon>Saccharomycotina</taxon>
        <taxon>Saccharomycetes</taxon>
        <taxon>Saccharomycetales</taxon>
        <taxon>Saccharomycetaceae</taxon>
        <taxon>Zygosaccharomyces</taxon>
    </lineage>
</organism>
<name>A0A1Q3A0G0_ZYGRO</name>
<protein>
    <recommendedName>
        <fullName evidence="4">Ubiquitin-like domain-containing protein</fullName>
    </recommendedName>
</protein>
<gene>
    <name evidence="2" type="ORF">ZYGR_0N05820</name>
</gene>
<comment type="caution">
    <text evidence="2">The sequence shown here is derived from an EMBL/GenBank/DDBJ whole genome shotgun (WGS) entry which is preliminary data.</text>
</comment>
<dbReference type="InterPro" id="IPR029071">
    <property type="entry name" value="Ubiquitin-like_domsf"/>
</dbReference>
<dbReference type="Gene3D" id="3.10.20.90">
    <property type="entry name" value="Phosphatidylinositol 3-kinase Catalytic Subunit, Chain A, domain 1"/>
    <property type="match status" value="1"/>
</dbReference>
<feature type="compositionally biased region" description="Low complexity" evidence="1">
    <location>
        <begin position="428"/>
        <end position="455"/>
    </location>
</feature>
<evidence type="ECO:0008006" key="4">
    <source>
        <dbReference type="Google" id="ProtNLM"/>
    </source>
</evidence>
<feature type="compositionally biased region" description="Basic and acidic residues" evidence="1">
    <location>
        <begin position="851"/>
        <end position="860"/>
    </location>
</feature>
<proteinExistence type="predicted"/>
<dbReference type="SUPFAM" id="SSF54236">
    <property type="entry name" value="Ubiquitin-like"/>
    <property type="match status" value="1"/>
</dbReference>
<evidence type="ECO:0000313" key="3">
    <source>
        <dbReference type="Proteomes" id="UP000187013"/>
    </source>
</evidence>
<dbReference type="Proteomes" id="UP000187013">
    <property type="component" value="Unassembled WGS sequence"/>
</dbReference>
<accession>A0A1Q3A0G0</accession>
<feature type="region of interest" description="Disordered" evidence="1">
    <location>
        <begin position="380"/>
        <end position="469"/>
    </location>
</feature>
<feature type="compositionally biased region" description="Polar residues" evidence="1">
    <location>
        <begin position="460"/>
        <end position="469"/>
    </location>
</feature>
<feature type="region of interest" description="Disordered" evidence="1">
    <location>
        <begin position="851"/>
        <end position="898"/>
    </location>
</feature>
<dbReference type="eggNOG" id="ENOG502QUV9">
    <property type="taxonomic scope" value="Eukaryota"/>
</dbReference>
<dbReference type="OrthoDB" id="4066580at2759"/>
<evidence type="ECO:0000313" key="2">
    <source>
        <dbReference type="EMBL" id="GAV49175.1"/>
    </source>
</evidence>
<reference evidence="2 3" key="1">
    <citation type="submission" date="2016-08" db="EMBL/GenBank/DDBJ databases">
        <title>Draft genome sequence of allopolyploid Zygosaccharomyces rouxii.</title>
        <authorList>
            <person name="Watanabe J."/>
            <person name="Uehara K."/>
            <person name="Mogi Y."/>
            <person name="Tsukioka Y."/>
        </authorList>
    </citation>
    <scope>NUCLEOTIDE SEQUENCE [LARGE SCALE GENOMIC DNA]</scope>
    <source>
        <strain evidence="2 3">NBRC 110957</strain>
    </source>
</reference>
<dbReference type="EMBL" id="BDGX01000014">
    <property type="protein sequence ID" value="GAV49175.1"/>
    <property type="molecule type" value="Genomic_DNA"/>
</dbReference>
<feature type="compositionally biased region" description="Low complexity" evidence="1">
    <location>
        <begin position="380"/>
        <end position="396"/>
    </location>
</feature>